<reference evidence="4" key="1">
    <citation type="submission" date="2016-10" db="EMBL/GenBank/DDBJ databases">
        <authorList>
            <person name="Varghese N."/>
            <person name="Submissions S."/>
        </authorList>
    </citation>
    <scope>NUCLEOTIDE SEQUENCE [LARGE SCALE GENOMIC DNA]</scope>
    <source>
        <strain evidence="4">DSM 17875</strain>
    </source>
</reference>
<protein>
    <submittedName>
        <fullName evidence="3">3-oxoacyl-[acyl-carrier protein] reductase</fullName>
    </submittedName>
</protein>
<dbReference type="FunFam" id="3.40.50.720:FF:000084">
    <property type="entry name" value="Short-chain dehydrogenase reductase"/>
    <property type="match status" value="1"/>
</dbReference>
<evidence type="ECO:0000313" key="4">
    <source>
        <dbReference type="Proteomes" id="UP000243232"/>
    </source>
</evidence>
<dbReference type="AlphaFoldDB" id="A0A1H2FM74"/>
<evidence type="ECO:0000256" key="2">
    <source>
        <dbReference type="ARBA" id="ARBA00023002"/>
    </source>
</evidence>
<evidence type="ECO:0000256" key="1">
    <source>
        <dbReference type="ARBA" id="ARBA00006484"/>
    </source>
</evidence>
<accession>A0A1H2FM74</accession>
<keyword evidence="2" id="KW-0560">Oxidoreductase</keyword>
<dbReference type="Gene3D" id="3.40.50.720">
    <property type="entry name" value="NAD(P)-binding Rossmann-like Domain"/>
    <property type="match status" value="1"/>
</dbReference>
<dbReference type="SUPFAM" id="SSF51735">
    <property type="entry name" value="NAD(P)-binding Rossmann-fold domains"/>
    <property type="match status" value="1"/>
</dbReference>
<organism evidence="3 4">
    <name type="scientific">Pseudomonas pohangensis</name>
    <dbReference type="NCBI Taxonomy" id="364197"/>
    <lineage>
        <taxon>Bacteria</taxon>
        <taxon>Pseudomonadati</taxon>
        <taxon>Pseudomonadota</taxon>
        <taxon>Gammaproteobacteria</taxon>
        <taxon>Pseudomonadales</taxon>
        <taxon>Pseudomonadaceae</taxon>
        <taxon>Pseudomonas</taxon>
    </lineage>
</organism>
<dbReference type="GO" id="GO:0016491">
    <property type="term" value="F:oxidoreductase activity"/>
    <property type="evidence" value="ECO:0007669"/>
    <property type="project" value="UniProtKB-KW"/>
</dbReference>
<dbReference type="InterPro" id="IPR036291">
    <property type="entry name" value="NAD(P)-bd_dom_sf"/>
</dbReference>
<dbReference type="InterPro" id="IPR002347">
    <property type="entry name" value="SDR_fam"/>
</dbReference>
<dbReference type="PROSITE" id="PS00061">
    <property type="entry name" value="ADH_SHORT"/>
    <property type="match status" value="1"/>
</dbReference>
<proteinExistence type="inferred from homology"/>
<dbReference type="RefSeq" id="WP_090194122.1">
    <property type="nucleotide sequence ID" value="NZ_LT629785.1"/>
</dbReference>
<sequence length="241" mass="25713">MNIKNVLDYSGKTVLVCGASDGIGYGVASMYKALGATVHITGTRTADAYDNDFTGMEFHSLNLQSADDISAFAKKFDHLDALVNCIGTVLWGKKEFEREGFEFIININLTGAMQLCTEFFPLLEASGGSMVNLDSVVSIRPAPANPAYSASKAGLVQLTKSLAMKWGRKGVRINTVAPGMVPTKLTTNQSGPEAEKEWIKQIPLSRVGKPEDIGGAVVFLTSPLAAYITGQQIVVDGGMTL</sequence>
<dbReference type="Pfam" id="PF13561">
    <property type="entry name" value="adh_short_C2"/>
    <property type="match status" value="1"/>
</dbReference>
<dbReference type="InterPro" id="IPR020904">
    <property type="entry name" value="Sc_DH/Rdtase_CS"/>
</dbReference>
<dbReference type="STRING" id="364197.SAMN05216296_1678"/>
<dbReference type="EMBL" id="LT629785">
    <property type="protein sequence ID" value="SDU08444.1"/>
    <property type="molecule type" value="Genomic_DNA"/>
</dbReference>
<dbReference type="PRINTS" id="PR00080">
    <property type="entry name" value="SDRFAMILY"/>
</dbReference>
<keyword evidence="4" id="KW-1185">Reference proteome</keyword>
<dbReference type="CDD" id="cd05233">
    <property type="entry name" value="SDR_c"/>
    <property type="match status" value="1"/>
</dbReference>
<comment type="similarity">
    <text evidence="1">Belongs to the short-chain dehydrogenases/reductases (SDR) family.</text>
</comment>
<dbReference type="InterPro" id="IPR051122">
    <property type="entry name" value="SDR_DHRS6-like"/>
</dbReference>
<dbReference type="PANTHER" id="PTHR43477">
    <property type="entry name" value="DIHYDROANTICAPSIN 7-DEHYDROGENASE"/>
    <property type="match status" value="1"/>
</dbReference>
<dbReference type="OrthoDB" id="9806974at2"/>
<gene>
    <name evidence="3" type="ORF">SAMN05216296_1678</name>
</gene>
<evidence type="ECO:0000313" key="3">
    <source>
        <dbReference type="EMBL" id="SDU08444.1"/>
    </source>
</evidence>
<dbReference type="PRINTS" id="PR00081">
    <property type="entry name" value="GDHRDH"/>
</dbReference>
<dbReference type="PANTHER" id="PTHR43477:SF1">
    <property type="entry name" value="DIHYDROANTICAPSIN 7-DEHYDROGENASE"/>
    <property type="match status" value="1"/>
</dbReference>
<dbReference type="Proteomes" id="UP000243232">
    <property type="component" value="Chromosome I"/>
</dbReference>
<name>A0A1H2FM74_9PSED</name>